<dbReference type="InterPro" id="IPR008930">
    <property type="entry name" value="Terpenoid_cyclase/PrenylTrfase"/>
</dbReference>
<dbReference type="AlphaFoldDB" id="I2NBG7"/>
<feature type="domain" description="Prenyltransferase alpha-alpha toroid" evidence="4">
    <location>
        <begin position="367"/>
        <end position="440"/>
    </location>
</feature>
<feature type="compositionally biased region" description="Gly residues" evidence="2">
    <location>
        <begin position="833"/>
        <end position="853"/>
    </location>
</feature>
<dbReference type="Gene3D" id="1.50.10.20">
    <property type="match status" value="2"/>
</dbReference>
<feature type="domain" description="Prenyltransferase alpha-alpha toroid" evidence="4">
    <location>
        <begin position="656"/>
        <end position="771"/>
    </location>
</feature>
<dbReference type="Pfam" id="PF00432">
    <property type="entry name" value="Prenyltrans"/>
    <property type="match status" value="2"/>
</dbReference>
<name>I2NBG7_STRT9</name>
<keyword evidence="3" id="KW-0472">Membrane</keyword>
<dbReference type="PANTHER" id="PTHR10559">
    <property type="entry name" value="TRANSCOBALAMIN-1/GASTRIC INTRINSIC FACTOR"/>
    <property type="match status" value="1"/>
</dbReference>
<evidence type="ECO:0000256" key="3">
    <source>
        <dbReference type="SAM" id="Phobius"/>
    </source>
</evidence>
<keyword evidence="1" id="KW-0677">Repeat</keyword>
<keyword evidence="3" id="KW-0812">Transmembrane</keyword>
<feature type="region of interest" description="Disordered" evidence="2">
    <location>
        <begin position="476"/>
        <end position="504"/>
    </location>
</feature>
<dbReference type="InterPro" id="IPR001330">
    <property type="entry name" value="Prenyltrans"/>
</dbReference>
<evidence type="ECO:0000256" key="2">
    <source>
        <dbReference type="SAM" id="MobiDB-lite"/>
    </source>
</evidence>
<dbReference type="RefSeq" id="WP_006344777.1">
    <property type="nucleotide sequence ID" value="NZ_CP029159.1"/>
</dbReference>
<dbReference type="Proteomes" id="UP000005940">
    <property type="component" value="Chromosome"/>
</dbReference>
<proteinExistence type="predicted"/>
<dbReference type="CDD" id="cd00688">
    <property type="entry name" value="ISOPREN_C2_like"/>
    <property type="match status" value="2"/>
</dbReference>
<evidence type="ECO:0000313" key="6">
    <source>
        <dbReference type="Proteomes" id="UP000005940"/>
    </source>
</evidence>
<feature type="compositionally biased region" description="Pro residues" evidence="2">
    <location>
        <begin position="484"/>
        <end position="497"/>
    </location>
</feature>
<dbReference type="InterPro" id="IPR051588">
    <property type="entry name" value="Cobalamin_Transport"/>
</dbReference>
<keyword evidence="3" id="KW-1133">Transmembrane helix</keyword>
<dbReference type="EMBL" id="CP029159">
    <property type="protein sequence ID" value="QKM65990.1"/>
    <property type="molecule type" value="Genomic_DNA"/>
</dbReference>
<dbReference type="PANTHER" id="PTHR10559:SF18">
    <property type="entry name" value="TRANSCOBALAMIN II"/>
    <property type="match status" value="1"/>
</dbReference>
<feature type="transmembrane region" description="Helical" evidence="3">
    <location>
        <begin position="861"/>
        <end position="882"/>
    </location>
</feature>
<feature type="region of interest" description="Disordered" evidence="2">
    <location>
        <begin position="804"/>
        <end position="859"/>
    </location>
</feature>
<dbReference type="SUPFAM" id="SSF48239">
    <property type="entry name" value="Terpenoid cyclases/Protein prenyltransferases"/>
    <property type="match status" value="2"/>
</dbReference>
<reference evidence="5 6" key="1">
    <citation type="journal article" date="2012" name="J. Bacteriol.">
        <title>Draft genome of Streptomyces tsukubaensis NRRL 18488, the producer of the clinically important immunosuppressant tacrolimus (FK506).</title>
        <authorList>
            <person name="Barreiro C."/>
            <person name="Prieto C."/>
            <person name="Sola-Landa A."/>
            <person name="Solera E."/>
            <person name="Martinez-Castro M."/>
            <person name="Perez-Redondo R."/>
            <person name="Garcia-Estrada C."/>
            <person name="Aparicio J.F."/>
            <person name="Fernandez-Martinez L.T."/>
            <person name="Santos-Aberturas J."/>
            <person name="Salehi-Najafabadi Z."/>
            <person name="Rodriguez-Garcia A."/>
            <person name="Tauch A."/>
            <person name="Martin J.F."/>
        </authorList>
    </citation>
    <scope>NUCLEOTIDE SEQUENCE [LARGE SCALE GENOMIC DNA]</scope>
    <source>
        <strain evidence="6">DSM 42081 / NBRC 108919 / NRRL 18488 / 9993</strain>
    </source>
</reference>
<accession>I2NBG7</accession>
<gene>
    <name evidence="5" type="ORF">STSU_001260</name>
</gene>
<organism evidence="5 6">
    <name type="scientific">Streptomyces tsukubensis (strain DSM 42081 / NBRC 108919 / NRRL 18488 / 9993)</name>
    <dbReference type="NCBI Taxonomy" id="1114943"/>
    <lineage>
        <taxon>Bacteria</taxon>
        <taxon>Bacillati</taxon>
        <taxon>Actinomycetota</taxon>
        <taxon>Actinomycetes</taxon>
        <taxon>Kitasatosporales</taxon>
        <taxon>Streptomycetaceae</taxon>
        <taxon>Streptomyces</taxon>
    </lineage>
</organism>
<protein>
    <submittedName>
        <fullName evidence="5">Peptidase</fullName>
    </submittedName>
</protein>
<feature type="compositionally biased region" description="Low complexity" evidence="2">
    <location>
        <begin position="821"/>
        <end position="832"/>
    </location>
</feature>
<dbReference type="GO" id="GO:0003824">
    <property type="term" value="F:catalytic activity"/>
    <property type="evidence" value="ECO:0007669"/>
    <property type="project" value="InterPro"/>
</dbReference>
<evidence type="ECO:0000256" key="1">
    <source>
        <dbReference type="ARBA" id="ARBA00022737"/>
    </source>
</evidence>
<keyword evidence="6" id="KW-1185">Reference proteome</keyword>
<evidence type="ECO:0000259" key="4">
    <source>
        <dbReference type="Pfam" id="PF00432"/>
    </source>
</evidence>
<evidence type="ECO:0000313" key="5">
    <source>
        <dbReference type="EMBL" id="QKM65990.1"/>
    </source>
</evidence>
<sequence length="891" mass="89814">MALLVLCSGGLYAAAPPAAADAPEKCTPSKGAIVAVDFGAFDGSVVRGCDPTPTTGYELLKTGGFSTTGTEHDGPAFICRIGHPAAPDGKQYPTPDREKCKDTPGADAYWSYWVAAKGTKDWRYSSLGAMSRKLRPGDVDAWVFGATEVGGGGGAKPSFSPDQIRAGAGPAEIRTRAAGGWVQQRLTGGERVETSPGEPSDLLTVKAAYALAASVGRSAVLDRVSAYLRGRTTAYAYPQGADQPPNTEAAARLALLAKIVGKDPRDFGGHDLIGGLLAAVCPEPAPGAPQEGCSAAGDFRGAGTTEAQAMAVLALVRAGVEPPESAVARLTRLDCPGGGHGSMLNPPGQYCDGEPAATAWIALALHAAGGFDGALAETLEELKGQQRADGSLPGYTDSTNAADVTTTALAAQVLRATGDKARADKGVAWLAGRQFPLGGFSSDELALEPHLYPTEPAALAGAGTDLLNLVAKVIPADPENPAEPGGPDPGGPGPGPGKGPDLKKGVAYLTAPKQLVRGRYYPVPGTQRADFGLTIDGAFALAATGHDNAKLRGIVDFLDQGGKDGEGRTLHSWTLTGTKHASGGSIGKAALLAQTVGRDPRDFGGLDLIAALAKETCAAAGQGCDAKGNYRNARSVFGQSLGIIAQVRAGEREAAAAPVDYLLSLQWPSGAFPSVIPVRNSSDQEVDSTAMAAMALHLVGGEKADAAVARALKWLAGRQLADGGFPGASGNSVNSAALAIQGLALDEPEYRDRIARAQVFLAGRQNTDGGFDVAVEEPGSDVRASAQAVGGSTTVSFAVLKRSLAGTSPQPDPGPGHDPDGGAPPQIVTPGESSGGGDSSGGTTGSGGSGGGRLASTGTDAMPLAGLAAALLAVGAAAVVAARRRTSAGSR</sequence>